<gene>
    <name evidence="1" type="ORF">BRAA06T24681Z</name>
</gene>
<evidence type="ECO:0000313" key="1">
    <source>
        <dbReference type="EMBL" id="VDC66141.1"/>
    </source>
</evidence>
<reference evidence="1" key="1">
    <citation type="submission" date="2018-11" db="EMBL/GenBank/DDBJ databases">
        <authorList>
            <consortium name="Genoscope - CEA"/>
            <person name="William W."/>
        </authorList>
    </citation>
    <scope>NUCLEOTIDE SEQUENCE</scope>
</reference>
<protein>
    <submittedName>
        <fullName evidence="1">Uncharacterized protein</fullName>
    </submittedName>
</protein>
<accession>A0A3P5YZF1</accession>
<dbReference type="AlphaFoldDB" id="A0A3P5YZF1"/>
<dbReference type="EMBL" id="LR031569">
    <property type="protein sequence ID" value="VDC66141.1"/>
    <property type="molecule type" value="Genomic_DNA"/>
</dbReference>
<sequence length="69" mass="7670">MLFLDPKAVVTTTMVLERPDALDGSLRIIQIKLLRPSDSSCLDMHIHSSVLKGLAPDNSEPSLLRWSHC</sequence>
<organism evidence="1">
    <name type="scientific">Brassica campestris</name>
    <name type="common">Field mustard</name>
    <dbReference type="NCBI Taxonomy" id="3711"/>
    <lineage>
        <taxon>Eukaryota</taxon>
        <taxon>Viridiplantae</taxon>
        <taxon>Streptophyta</taxon>
        <taxon>Embryophyta</taxon>
        <taxon>Tracheophyta</taxon>
        <taxon>Spermatophyta</taxon>
        <taxon>Magnoliopsida</taxon>
        <taxon>eudicotyledons</taxon>
        <taxon>Gunneridae</taxon>
        <taxon>Pentapetalae</taxon>
        <taxon>rosids</taxon>
        <taxon>malvids</taxon>
        <taxon>Brassicales</taxon>
        <taxon>Brassicaceae</taxon>
        <taxon>Brassiceae</taxon>
        <taxon>Brassica</taxon>
    </lineage>
</organism>
<name>A0A3P5YZF1_BRACM</name>
<proteinExistence type="predicted"/>